<feature type="region of interest" description="Disordered" evidence="2">
    <location>
        <begin position="1092"/>
        <end position="1119"/>
    </location>
</feature>
<name>A0A2T2NYZ4_CORCC</name>
<dbReference type="SUPFAM" id="SSF111347">
    <property type="entry name" value="Rap/Ran-GAP"/>
    <property type="match status" value="1"/>
</dbReference>
<feature type="region of interest" description="Disordered" evidence="2">
    <location>
        <begin position="804"/>
        <end position="843"/>
    </location>
</feature>
<dbReference type="InterPro" id="IPR024584">
    <property type="entry name" value="Tuberin_N"/>
</dbReference>
<dbReference type="GO" id="GO:0005096">
    <property type="term" value="F:GTPase activator activity"/>
    <property type="evidence" value="ECO:0007669"/>
    <property type="project" value="UniProtKB-KW"/>
</dbReference>
<feature type="compositionally biased region" description="Basic residues" evidence="2">
    <location>
        <begin position="828"/>
        <end position="838"/>
    </location>
</feature>
<dbReference type="InterPro" id="IPR000331">
    <property type="entry name" value="Rap/Ran_GAP_dom"/>
</dbReference>
<dbReference type="GO" id="GO:0051056">
    <property type="term" value="P:regulation of small GTPase mediated signal transduction"/>
    <property type="evidence" value="ECO:0007669"/>
    <property type="project" value="InterPro"/>
</dbReference>
<dbReference type="FunFam" id="3.40.50.11210:FF:000007">
    <property type="entry name" value="Tuberous sclerosis 2"/>
    <property type="match status" value="1"/>
</dbReference>
<dbReference type="PANTHER" id="PTHR10063">
    <property type="entry name" value="TUBERIN"/>
    <property type="match status" value="1"/>
</dbReference>
<dbReference type="InterPro" id="IPR035974">
    <property type="entry name" value="Rap/Ran-GAP_sf"/>
</dbReference>
<feature type="compositionally biased region" description="Low complexity" evidence="2">
    <location>
        <begin position="1550"/>
        <end position="1564"/>
    </location>
</feature>
<dbReference type="PANTHER" id="PTHR10063:SF0">
    <property type="entry name" value="TUBERIN"/>
    <property type="match status" value="1"/>
</dbReference>
<dbReference type="Proteomes" id="UP000240883">
    <property type="component" value="Unassembled WGS sequence"/>
</dbReference>
<sequence length="1613" mass="179970">MSPPSGDAPRTPDRRPSTAALFGAFRSLTSGRLRSPTPPPSVSSASHTPARTPSLGSHRPDSVSSAPAAAAAADGALRRIEEVAPKATRPVLGGPPELEGLITQLNNANSHPDRAAAVQEICKILEEYPVKNVLGLWSVASDMLLPEKPDEVAATGYQLLKSCVTLPELSPIERNVFFDAASLRKHDGSFHLRLEIISLLTHGGRNIEACESSIAPFILSSLDSCFKARRDALNTRKGSGKKSVDTPNREADNMANIFQYTIDICKFNSKVFSEDDVDLLLKKATSICQETTQTSDIENCIRLFDTVITYVHVPRQALRPCLEVLCAIHRQLVDLQEQTWNTLSNLFKSHVGQAAVACLLHTLLDEPDGSARKSRQFSLYRGTIQVLQLLLLEDGRNGLPKVPMSLLFPALRASIKEGHKTQEEFIINLIDAILAEDRMRSLLLREADWSDLMHIIQTCAERSDERGLHNTPIPDLGEFVPTERTMSIARSMPSLTNHRTADDVTSVPSIAGELEADVISNPESTSHPSRHENIHRSADDSIFRVLIKLDAITADMDFVQKASTMELFMSLAHRLGDSTAENTMRFYAEERYLHPANSGWLEACHSLVDGVLKDRTRPRSLRLMSINLLRETYNTVERLFADDSEECGCLLLDVIEAETDVEVLHELVDYAVDAIDRSSNFQDKLEVLKRRLEQCRMPSSIAAPPSWNSPSSLGSACNVMASAFVRLFTRSVIKSARKTRVLYEILRYIAGTENFETDARLTALKLLFRLRADSSHALIVSSSSEGESIATVLCRTEDTAISTDRLEEVSMPDSRASGTSPHSSLSRHTSRHNHHTNRITKPVPPLWMYPGPKGLPEEPSTDASRVVFSHIDADEYPLSEDVLDMEITLWLELVISLVQQCPDWEIYSYIIVHLGPQLSNQSLVRSCVAQLRMMRNVVCERVRNSSFRDPPSYTLLKKADVAVCLYHILTVLISYHDYFEKSEEDELVKAFLHGISYWDRTSKWCIHALSVCCHELPLSVSKSLDNIVQKMTQIITKPATAIHILDFLTSLARMPELYKNFREEEFKMVFGVSFRYLQHIRDQRDRAALSSQIGHRSLRHSGPSRDFTSSPDASAKRQKSSVDDLPHYLYSLAYHVITFWFMGLKMEDRPKQIPWITKNLIYTDPSGKEVIEEQGQVILDIMNMVAYSDRDETLRDPNFSKPGDGEVWKKTWIVGHSLLTIETAARTGVSLITTRRPCGTRYAVHRPLLADPPSHQVPLTVGLASEAFYSSSYVGILPDDILQTYYAPLNLADPPIPLPDDDMTRRAIASFDRISTVDSYKVGVIYIGEGQKDEREILMNDIGSAAYTSFLSDLGTLMRLKGAKFNTGGLDTRDDMDGEFTYAWRDRCIELVFHITTMMPTNPDDDMTYPNKKRHIGNDFVNIIFNDSGLPYDFDTFPSAFNYVHIVIAPESRASFVDRRLDTDPDGKDRYYKVQVISKPGFPDISPAAETKILCGKHLAAYCRLMAINASVFSQVWFIREGGESISSWRNRLREIKRLRERYGANDGAAHAAATSPSSPVAHSGLGLGLASPPASRDANGAAPFKRTSVATFLSEGTNRSSFTTSSSHDTAG</sequence>
<evidence type="ECO:0000259" key="3">
    <source>
        <dbReference type="PROSITE" id="PS50085"/>
    </source>
</evidence>
<dbReference type="Pfam" id="PF03542">
    <property type="entry name" value="Tuberin"/>
    <property type="match status" value="1"/>
</dbReference>
<accession>A0A2T2NYZ4</accession>
<dbReference type="GO" id="GO:0005634">
    <property type="term" value="C:nucleus"/>
    <property type="evidence" value="ECO:0007669"/>
    <property type="project" value="InterPro"/>
</dbReference>
<dbReference type="InterPro" id="IPR018515">
    <property type="entry name" value="Tuberin-type_domain"/>
</dbReference>
<dbReference type="OrthoDB" id="19311at2759"/>
<dbReference type="Pfam" id="PF11864">
    <property type="entry name" value="DUF3384"/>
    <property type="match status" value="1"/>
</dbReference>
<evidence type="ECO:0000313" key="4">
    <source>
        <dbReference type="EMBL" id="PSN70645.1"/>
    </source>
</evidence>
<dbReference type="Gene3D" id="3.40.50.11210">
    <property type="entry name" value="Rap/Ran-GAP"/>
    <property type="match status" value="1"/>
</dbReference>
<proteinExistence type="predicted"/>
<protein>
    <recommendedName>
        <fullName evidence="3">Rap-GAP domain-containing protein</fullName>
    </recommendedName>
</protein>
<evidence type="ECO:0000256" key="1">
    <source>
        <dbReference type="ARBA" id="ARBA00022468"/>
    </source>
</evidence>
<dbReference type="PROSITE" id="PS50085">
    <property type="entry name" value="RAPGAP"/>
    <property type="match status" value="1"/>
</dbReference>
<gene>
    <name evidence="4" type="ORF">BS50DRAFT_659357</name>
</gene>
<evidence type="ECO:0000313" key="5">
    <source>
        <dbReference type="Proteomes" id="UP000240883"/>
    </source>
</evidence>
<feature type="region of interest" description="Disordered" evidence="2">
    <location>
        <begin position="25"/>
        <end position="70"/>
    </location>
</feature>
<feature type="domain" description="Rap-GAP" evidence="3">
    <location>
        <begin position="1308"/>
        <end position="1547"/>
    </location>
</feature>
<organism evidence="4 5">
    <name type="scientific">Corynespora cassiicola Philippines</name>
    <dbReference type="NCBI Taxonomy" id="1448308"/>
    <lineage>
        <taxon>Eukaryota</taxon>
        <taxon>Fungi</taxon>
        <taxon>Dikarya</taxon>
        <taxon>Ascomycota</taxon>
        <taxon>Pezizomycotina</taxon>
        <taxon>Dothideomycetes</taxon>
        <taxon>Pleosporomycetidae</taxon>
        <taxon>Pleosporales</taxon>
        <taxon>Corynesporascaceae</taxon>
        <taxon>Corynespora</taxon>
    </lineage>
</organism>
<dbReference type="GO" id="GO:0033596">
    <property type="term" value="C:TSC1-TSC2 complex"/>
    <property type="evidence" value="ECO:0007669"/>
    <property type="project" value="TreeGrafter"/>
</dbReference>
<feature type="region of interest" description="Disordered" evidence="2">
    <location>
        <begin position="1550"/>
        <end position="1582"/>
    </location>
</feature>
<dbReference type="EMBL" id="KZ678131">
    <property type="protein sequence ID" value="PSN70645.1"/>
    <property type="molecule type" value="Genomic_DNA"/>
</dbReference>
<keyword evidence="5" id="KW-1185">Reference proteome</keyword>
<evidence type="ECO:0000256" key="2">
    <source>
        <dbReference type="SAM" id="MobiDB-lite"/>
    </source>
</evidence>
<keyword evidence="1" id="KW-0343">GTPase activation</keyword>
<dbReference type="STRING" id="1448308.A0A2T2NYZ4"/>
<reference evidence="4 5" key="1">
    <citation type="journal article" date="2018" name="Front. Microbiol.">
        <title>Genome-Wide Analysis of Corynespora cassiicola Leaf Fall Disease Putative Effectors.</title>
        <authorList>
            <person name="Lopez D."/>
            <person name="Ribeiro S."/>
            <person name="Label P."/>
            <person name="Fumanal B."/>
            <person name="Venisse J.S."/>
            <person name="Kohler A."/>
            <person name="de Oliveira R.R."/>
            <person name="Labutti K."/>
            <person name="Lipzen A."/>
            <person name="Lail K."/>
            <person name="Bauer D."/>
            <person name="Ohm R.A."/>
            <person name="Barry K.W."/>
            <person name="Spatafora J."/>
            <person name="Grigoriev I.V."/>
            <person name="Martin F.M."/>
            <person name="Pujade-Renaud V."/>
        </authorList>
    </citation>
    <scope>NUCLEOTIDE SEQUENCE [LARGE SCALE GENOMIC DNA]</scope>
    <source>
        <strain evidence="4 5">Philippines</strain>
    </source>
</reference>
<dbReference type="Pfam" id="PF02145">
    <property type="entry name" value="Rap_GAP"/>
    <property type="match status" value="1"/>
</dbReference>
<dbReference type="InterPro" id="IPR027107">
    <property type="entry name" value="Tuberin/Ral-act_asu"/>
</dbReference>
<dbReference type="GO" id="GO:0032007">
    <property type="term" value="P:negative regulation of TOR signaling"/>
    <property type="evidence" value="ECO:0007669"/>
    <property type="project" value="TreeGrafter"/>
</dbReference>